<dbReference type="RefSeq" id="WP_371755660.1">
    <property type="nucleotide sequence ID" value="NZ_JAYJLD010000038.1"/>
</dbReference>
<dbReference type="PANTHER" id="PTHR35983">
    <property type="entry name" value="UPF0166 PROTEIN TM_0021"/>
    <property type="match status" value="1"/>
</dbReference>
<dbReference type="SUPFAM" id="SSF54913">
    <property type="entry name" value="GlnB-like"/>
    <property type="match status" value="2"/>
</dbReference>
<dbReference type="PANTHER" id="PTHR35983:SF1">
    <property type="entry name" value="UPF0166 PROTEIN TM_0021"/>
    <property type="match status" value="1"/>
</dbReference>
<comment type="caution">
    <text evidence="2">The sequence shown here is derived from an EMBL/GenBank/DDBJ whole genome shotgun (WGS) entry which is preliminary data.</text>
</comment>
<comment type="similarity">
    <text evidence="1">Belongs to the UPF0166 family.</text>
</comment>
<name>A0ABU5ZMW2_9BACL</name>
<proteinExistence type="inferred from homology"/>
<accession>A0ABU5ZMW2</accession>
<dbReference type="Proteomes" id="UP001310386">
    <property type="component" value="Unassembled WGS sequence"/>
</dbReference>
<organism evidence="2 3">
    <name type="scientific">Ferviditalea candida</name>
    <dbReference type="NCBI Taxonomy" id="3108399"/>
    <lineage>
        <taxon>Bacteria</taxon>
        <taxon>Bacillati</taxon>
        <taxon>Bacillota</taxon>
        <taxon>Bacilli</taxon>
        <taxon>Bacillales</taxon>
        <taxon>Paenibacillaceae</taxon>
        <taxon>Ferviditalea</taxon>
    </lineage>
</organism>
<evidence type="ECO:0000313" key="2">
    <source>
        <dbReference type="EMBL" id="MEB3103533.1"/>
    </source>
</evidence>
<evidence type="ECO:0000313" key="3">
    <source>
        <dbReference type="Proteomes" id="UP001310386"/>
    </source>
</evidence>
<dbReference type="Pfam" id="PF02641">
    <property type="entry name" value="DUF190"/>
    <property type="match status" value="2"/>
</dbReference>
<dbReference type="InterPro" id="IPR011322">
    <property type="entry name" value="N-reg_PII-like_a/b"/>
</dbReference>
<evidence type="ECO:0000256" key="1">
    <source>
        <dbReference type="ARBA" id="ARBA00010554"/>
    </source>
</evidence>
<reference evidence="2" key="1">
    <citation type="submission" date="2023-12" db="EMBL/GenBank/DDBJ databases">
        <title>Fervidustalea candida gen. nov., sp. nov., a novel member of the family Paenibacillaceae isolated from a geothermal area.</title>
        <authorList>
            <person name="Li W.-J."/>
            <person name="Jiao J.-Y."/>
            <person name="Chen Y."/>
        </authorList>
    </citation>
    <scope>NUCLEOTIDE SEQUENCE</scope>
    <source>
        <strain evidence="2">SYSU GA230002</strain>
    </source>
</reference>
<keyword evidence="3" id="KW-1185">Reference proteome</keyword>
<sequence>MNSSKWIQIIVGEFEGQGSGLLYWDITRNLLEDKFRPVFLTRADKGIGEKNEIRTQTLESMQFNNLPIMIETAGDKEQVEHLVPDLKKKVSHGQLVTVSAYSLLEETSLANEHEYVMLKIYFKEKSSWFGRPLHDELLSLMQKQGLIWSTVKRGIAGFGNDQVISKPGLFSRSQVPIIIECIGPAKVIREMIPEIKSKAKHAWIVVLPLQVIVSQ</sequence>
<protein>
    <submittedName>
        <fullName evidence="2">DUF190 domain-containing protein</fullName>
    </submittedName>
</protein>
<dbReference type="InterPro" id="IPR003793">
    <property type="entry name" value="UPF0166"/>
</dbReference>
<gene>
    <name evidence="2" type="ORF">VF724_18010</name>
</gene>
<dbReference type="EMBL" id="JAYJLD010000038">
    <property type="protein sequence ID" value="MEB3103533.1"/>
    <property type="molecule type" value="Genomic_DNA"/>
</dbReference>
<dbReference type="Gene3D" id="3.30.70.120">
    <property type="match status" value="2"/>
</dbReference>
<dbReference type="InterPro" id="IPR015867">
    <property type="entry name" value="N-reg_PII/ATP_PRibTrfase_C"/>
</dbReference>